<dbReference type="Pfam" id="PF16157">
    <property type="entry name" value="DUF4865"/>
    <property type="match status" value="1"/>
</dbReference>
<reference evidence="1 2" key="1">
    <citation type="submission" date="2020-04" db="EMBL/GenBank/DDBJ databases">
        <title>Molecular characterization of pseudomonads from Agaricus bisporus reveal novel blotch 2 pathogens in Western Europe.</title>
        <authorList>
            <person name="Taparia T."/>
            <person name="Krijger M."/>
            <person name="Haynes E."/>
            <person name="Elpinstone J.G."/>
            <person name="Noble R."/>
            <person name="Van Der Wolf J."/>
        </authorList>
    </citation>
    <scope>NUCLEOTIDE SEQUENCE [LARGE SCALE GENOMIC DNA]</scope>
    <source>
        <strain evidence="1 2">IPO3737</strain>
    </source>
</reference>
<evidence type="ECO:0000313" key="1">
    <source>
        <dbReference type="EMBL" id="NWC31658.1"/>
    </source>
</evidence>
<comment type="caution">
    <text evidence="1">The sequence shown here is derived from an EMBL/GenBank/DDBJ whole genome shotgun (WGS) entry which is preliminary data.</text>
</comment>
<dbReference type="Proteomes" id="UP000520592">
    <property type="component" value="Unassembled WGS sequence"/>
</dbReference>
<accession>A0A7Y7Y8F4</accession>
<dbReference type="InterPro" id="IPR032349">
    <property type="entry name" value="DUF4865"/>
</dbReference>
<dbReference type="AlphaFoldDB" id="A0A7Y7Y8F4"/>
<name>A0A7Y7Y8F4_9PSED</name>
<sequence>MFAKQYSHRLPANYDMGLIRRRATELGPLWDDARGLVFKAFIARERGVFAASANQYSSVYLWSDPAAAGAFLMDERFQKVIDSFGRPRIEAWLPLDFQLGTALEARALYREELAVDPEADRAGLLAAGIEHNRALLRQEDTFAVFLALDTATWRLVRIILSSAAPDRSRASDAYEVLYLAQPGVESRRHGRG</sequence>
<dbReference type="RefSeq" id="WP_177057505.1">
    <property type="nucleotide sequence ID" value="NZ_JACAPS010000013.1"/>
</dbReference>
<gene>
    <name evidence="1" type="ORF">HX876_04620</name>
</gene>
<protein>
    <submittedName>
        <fullName evidence="1">DUF4865 family protein</fullName>
    </submittedName>
</protein>
<evidence type="ECO:0000313" key="2">
    <source>
        <dbReference type="Proteomes" id="UP000520592"/>
    </source>
</evidence>
<organism evidence="1 2">
    <name type="scientific">Pseudomonas gingeri</name>
    <dbReference type="NCBI Taxonomy" id="117681"/>
    <lineage>
        <taxon>Bacteria</taxon>
        <taxon>Pseudomonadati</taxon>
        <taxon>Pseudomonadota</taxon>
        <taxon>Gammaproteobacteria</taxon>
        <taxon>Pseudomonadales</taxon>
        <taxon>Pseudomonadaceae</taxon>
        <taxon>Pseudomonas</taxon>
    </lineage>
</organism>
<dbReference type="EMBL" id="JACAQD010000006">
    <property type="protein sequence ID" value="NWC31658.1"/>
    <property type="molecule type" value="Genomic_DNA"/>
</dbReference>
<proteinExistence type="predicted"/>